<dbReference type="EMBL" id="CM056813">
    <property type="protein sequence ID" value="KAJ8641850.1"/>
    <property type="molecule type" value="Genomic_DNA"/>
</dbReference>
<comment type="caution">
    <text evidence="1">The sequence shown here is derived from an EMBL/GenBank/DDBJ whole genome shotgun (WGS) entry which is preliminary data.</text>
</comment>
<protein>
    <submittedName>
        <fullName evidence="1">Uncharacterized protein</fullName>
    </submittedName>
</protein>
<evidence type="ECO:0000313" key="1">
    <source>
        <dbReference type="EMBL" id="KAJ8641850.1"/>
    </source>
</evidence>
<gene>
    <name evidence="1" type="ORF">MRB53_018544</name>
</gene>
<keyword evidence="2" id="KW-1185">Reference proteome</keyword>
<organism evidence="1 2">
    <name type="scientific">Persea americana</name>
    <name type="common">Avocado</name>
    <dbReference type="NCBI Taxonomy" id="3435"/>
    <lineage>
        <taxon>Eukaryota</taxon>
        <taxon>Viridiplantae</taxon>
        <taxon>Streptophyta</taxon>
        <taxon>Embryophyta</taxon>
        <taxon>Tracheophyta</taxon>
        <taxon>Spermatophyta</taxon>
        <taxon>Magnoliopsida</taxon>
        <taxon>Magnoliidae</taxon>
        <taxon>Laurales</taxon>
        <taxon>Lauraceae</taxon>
        <taxon>Persea</taxon>
    </lineage>
</organism>
<dbReference type="Proteomes" id="UP001234297">
    <property type="component" value="Chromosome 5"/>
</dbReference>
<accession>A0ACC2M887</accession>
<evidence type="ECO:0000313" key="2">
    <source>
        <dbReference type="Proteomes" id="UP001234297"/>
    </source>
</evidence>
<name>A0ACC2M887_PERAE</name>
<proteinExistence type="predicted"/>
<reference evidence="1 2" key="1">
    <citation type="journal article" date="2022" name="Hortic Res">
        <title>A haplotype resolved chromosomal level avocado genome allows analysis of novel avocado genes.</title>
        <authorList>
            <person name="Nath O."/>
            <person name="Fletcher S.J."/>
            <person name="Hayward A."/>
            <person name="Shaw L.M."/>
            <person name="Masouleh A.K."/>
            <person name="Furtado A."/>
            <person name="Henry R.J."/>
            <person name="Mitter N."/>
        </authorList>
    </citation>
    <scope>NUCLEOTIDE SEQUENCE [LARGE SCALE GENOMIC DNA]</scope>
    <source>
        <strain evidence="2">cv. Hass</strain>
    </source>
</reference>
<sequence>MAISEGVVVFLLQKLDDFFNEHGARLRNAEQDVGDIRSELRSREYFLQKADESIKEPWLKDIREEAYDIEDVLDAFALHLQTHHKHRLNKWAGKQKNRHKAATQIKEIKQRLHGIWERRNRYSGNIGVTYNSFHSHTSEEMEDP</sequence>